<dbReference type="InterPro" id="IPR036640">
    <property type="entry name" value="ABC1_TM_sf"/>
</dbReference>
<dbReference type="Gene3D" id="1.20.1560.10">
    <property type="entry name" value="ABC transporter type 1, transmembrane domain"/>
    <property type="match status" value="1"/>
</dbReference>
<dbReference type="Gene3D" id="3.40.50.300">
    <property type="entry name" value="P-loop containing nucleotide triphosphate hydrolases"/>
    <property type="match status" value="1"/>
</dbReference>
<proteinExistence type="predicted"/>
<dbReference type="Pfam" id="PF00664">
    <property type="entry name" value="ABC_membrane"/>
    <property type="match status" value="1"/>
</dbReference>
<dbReference type="GO" id="GO:0016887">
    <property type="term" value="F:ATP hydrolysis activity"/>
    <property type="evidence" value="ECO:0007669"/>
    <property type="project" value="InterPro"/>
</dbReference>
<feature type="transmembrane region" description="Helical" evidence="8">
    <location>
        <begin position="139"/>
        <end position="156"/>
    </location>
</feature>
<evidence type="ECO:0000259" key="10">
    <source>
        <dbReference type="PROSITE" id="PS50929"/>
    </source>
</evidence>
<feature type="transmembrane region" description="Helical" evidence="8">
    <location>
        <begin position="276"/>
        <end position="301"/>
    </location>
</feature>
<dbReference type="PROSITE" id="PS50929">
    <property type="entry name" value="ABC_TM1F"/>
    <property type="match status" value="1"/>
</dbReference>
<keyword evidence="6 8" id="KW-1133">Transmembrane helix</keyword>
<dbReference type="EMBL" id="EF063592">
    <property type="protein sequence ID" value="ABK64088.1"/>
    <property type="molecule type" value="Genomic_DNA"/>
</dbReference>
<dbReference type="InterPro" id="IPR003593">
    <property type="entry name" value="AAA+_ATPase"/>
</dbReference>
<keyword evidence="2" id="KW-1003">Cell membrane</keyword>
<dbReference type="AlphaFoldDB" id="A0SZ67"/>
<keyword evidence="4" id="KW-0547">Nucleotide-binding</keyword>
<evidence type="ECO:0000256" key="5">
    <source>
        <dbReference type="ARBA" id="ARBA00022840"/>
    </source>
</evidence>
<evidence type="ECO:0000313" key="11">
    <source>
        <dbReference type="EMBL" id="ABK64088.1"/>
    </source>
</evidence>
<dbReference type="GO" id="GO:0140359">
    <property type="term" value="F:ABC-type transporter activity"/>
    <property type="evidence" value="ECO:0007669"/>
    <property type="project" value="InterPro"/>
</dbReference>
<reference evidence="11" key="1">
    <citation type="journal article" date="2010" name="DNA Cell Biol.">
        <title>Psychrotrophic strain of Janthinobacterium lividum from a cold Alaskan soil produces prodigiosin.</title>
        <authorList>
            <person name="Schloss P.D."/>
            <person name="Allen H.K."/>
            <person name="Klimowicz A.K."/>
            <person name="Mlot C."/>
            <person name="Gross J."/>
            <person name="Savengsuksa S."/>
            <person name="McEllin J."/>
            <person name="Clardy J."/>
            <person name="Ruess R.W."/>
            <person name="Handelsman J."/>
        </authorList>
    </citation>
    <scope>NUCLEOTIDE SEQUENCE</scope>
    <source>
        <strain evidence="11">BP01</strain>
    </source>
</reference>
<dbReference type="SMART" id="SM00382">
    <property type="entry name" value="AAA"/>
    <property type="match status" value="1"/>
</dbReference>
<evidence type="ECO:0000256" key="2">
    <source>
        <dbReference type="ARBA" id="ARBA00022475"/>
    </source>
</evidence>
<dbReference type="SUPFAM" id="SSF90123">
    <property type="entry name" value="ABC transporter transmembrane region"/>
    <property type="match status" value="1"/>
</dbReference>
<feature type="transmembrane region" description="Helical" evidence="8">
    <location>
        <begin position="240"/>
        <end position="264"/>
    </location>
</feature>
<keyword evidence="3 8" id="KW-0812">Transmembrane</keyword>
<feature type="domain" description="ABC transmembrane type-1" evidence="10">
    <location>
        <begin position="22"/>
        <end position="303"/>
    </location>
</feature>
<dbReference type="InterPro" id="IPR011527">
    <property type="entry name" value="ABC1_TM_dom"/>
</dbReference>
<dbReference type="SUPFAM" id="SSF52540">
    <property type="entry name" value="P-loop containing nucleoside triphosphate hydrolases"/>
    <property type="match status" value="1"/>
</dbReference>
<dbReference type="GO" id="GO:0005886">
    <property type="term" value="C:plasma membrane"/>
    <property type="evidence" value="ECO:0007669"/>
    <property type="project" value="UniProtKB-SubCell"/>
</dbReference>
<dbReference type="InterPro" id="IPR039421">
    <property type="entry name" value="Type_1_exporter"/>
</dbReference>
<dbReference type="InterPro" id="IPR017871">
    <property type="entry name" value="ABC_transporter-like_CS"/>
</dbReference>
<evidence type="ECO:0000259" key="9">
    <source>
        <dbReference type="PROSITE" id="PS50893"/>
    </source>
</evidence>
<dbReference type="InterPro" id="IPR027417">
    <property type="entry name" value="P-loop_NTPase"/>
</dbReference>
<dbReference type="PROSITE" id="PS00211">
    <property type="entry name" value="ABC_TRANSPORTER_1"/>
    <property type="match status" value="1"/>
</dbReference>
<evidence type="ECO:0000256" key="7">
    <source>
        <dbReference type="ARBA" id="ARBA00023136"/>
    </source>
</evidence>
<dbReference type="PANTHER" id="PTHR24221">
    <property type="entry name" value="ATP-BINDING CASSETTE SUB-FAMILY B"/>
    <property type="match status" value="1"/>
</dbReference>
<dbReference type="PROSITE" id="PS50893">
    <property type="entry name" value="ABC_TRANSPORTER_2"/>
    <property type="match status" value="1"/>
</dbReference>
<dbReference type="InterPro" id="IPR003439">
    <property type="entry name" value="ABC_transporter-like_ATP-bd"/>
</dbReference>
<name>A0SZ67_9BURK</name>
<evidence type="ECO:0000256" key="4">
    <source>
        <dbReference type="ARBA" id="ARBA00022741"/>
    </source>
</evidence>
<dbReference type="Pfam" id="PF00005">
    <property type="entry name" value="ABC_tran"/>
    <property type="match status" value="1"/>
</dbReference>
<dbReference type="GO" id="GO:0005524">
    <property type="term" value="F:ATP binding"/>
    <property type="evidence" value="ECO:0007669"/>
    <property type="project" value="UniProtKB-KW"/>
</dbReference>
<dbReference type="PANTHER" id="PTHR24221:SF654">
    <property type="entry name" value="ATP-BINDING CASSETTE SUB-FAMILY B MEMBER 6"/>
    <property type="match status" value="1"/>
</dbReference>
<organism evidence="11">
    <name type="scientific">Janthinobacterium lividum</name>
    <dbReference type="NCBI Taxonomy" id="29581"/>
    <lineage>
        <taxon>Bacteria</taxon>
        <taxon>Pseudomonadati</taxon>
        <taxon>Pseudomonadota</taxon>
        <taxon>Betaproteobacteria</taxon>
        <taxon>Burkholderiales</taxon>
        <taxon>Oxalobacteraceae</taxon>
        <taxon>Janthinobacterium</taxon>
    </lineage>
</organism>
<evidence type="ECO:0000256" key="8">
    <source>
        <dbReference type="SAM" id="Phobius"/>
    </source>
</evidence>
<feature type="transmembrane region" description="Helical" evidence="8">
    <location>
        <begin position="162"/>
        <end position="179"/>
    </location>
</feature>
<evidence type="ECO:0000256" key="1">
    <source>
        <dbReference type="ARBA" id="ARBA00004651"/>
    </source>
</evidence>
<feature type="transmembrane region" description="Helical" evidence="8">
    <location>
        <begin position="57"/>
        <end position="74"/>
    </location>
</feature>
<feature type="transmembrane region" description="Helical" evidence="8">
    <location>
        <begin position="20"/>
        <end position="45"/>
    </location>
</feature>
<sequence>MIAPVRLLLRLLDGAAAGKLRLALVLMAANSILGALALCMLLPLLRAWLAPQPGQAEGAWLLLFLLLATASAALRHVTRLKGYAAGAHCAHALHRRLADKIVRLPLAWCTPRRAGDMRQLASGGVMAVMGAPAHLLQPLFDAVLAPLVVGLLWLAIDWRLGAVVLLAMPPLLFVYRWALACGSRAETALAASSAEANGRVLEYIAAQPVLRATGRSELGSAMLEQSLMEQRQAERRSQHLLFPAALGFTVAAQLAYALLLAIGLRQVLAGTLDVPALLATLIVATVLAEAMAAVVHTGAALQQVAHTLRQFDGVLAERELPVLALPGRVPEQGAPAVEARHVCVRRDGRPIVDAVSLEIAQRSLTVLAGASGSGKTTLLQLLCRQLDPDSGVLLAGGVDMRTNDDAALAKLATPMFQHTWLLPASLRDNLSLGRQIVAQDMLAALSAAGLASLAQSLPQGLDTVVGEGGWALSGGERQRLAFARALLKPAPLMLFDEPLSALDAISERRAIATLGDLARTHAVVVATHRLAIAAQADQILVMQSGRIVERGTHAQLLRQGGVYSGMQRQAGQARGWHLGV</sequence>
<feature type="domain" description="ABC transporter" evidence="9">
    <location>
        <begin position="337"/>
        <end position="569"/>
    </location>
</feature>
<keyword evidence="7 8" id="KW-0472">Membrane</keyword>
<evidence type="ECO:0000256" key="3">
    <source>
        <dbReference type="ARBA" id="ARBA00022692"/>
    </source>
</evidence>
<evidence type="ECO:0000256" key="6">
    <source>
        <dbReference type="ARBA" id="ARBA00022989"/>
    </source>
</evidence>
<protein>
    <submittedName>
        <fullName evidence="11">Putative ABC transporter permease/ATP-binding protein</fullName>
    </submittedName>
</protein>
<comment type="subcellular location">
    <subcellularLocation>
        <location evidence="1">Cell membrane</location>
        <topology evidence="1">Multi-pass membrane protein</topology>
    </subcellularLocation>
</comment>
<accession>A0SZ67</accession>
<keyword evidence="5 11" id="KW-0067">ATP-binding</keyword>